<gene>
    <name evidence="2" type="ORF">FisN_31Hh054</name>
</gene>
<dbReference type="AlphaFoldDB" id="A0A1Z5JA36"/>
<feature type="compositionally biased region" description="Polar residues" evidence="1">
    <location>
        <begin position="101"/>
        <end position="117"/>
    </location>
</feature>
<feature type="region of interest" description="Disordered" evidence="1">
    <location>
        <begin position="92"/>
        <end position="144"/>
    </location>
</feature>
<keyword evidence="3" id="KW-1185">Reference proteome</keyword>
<accession>A0A1Z5JA36</accession>
<reference evidence="2 3" key="1">
    <citation type="journal article" date="2015" name="Plant Cell">
        <title>Oil accumulation by the oleaginous diatom Fistulifera solaris as revealed by the genome and transcriptome.</title>
        <authorList>
            <person name="Tanaka T."/>
            <person name="Maeda Y."/>
            <person name="Veluchamy A."/>
            <person name="Tanaka M."/>
            <person name="Abida H."/>
            <person name="Marechal E."/>
            <person name="Bowler C."/>
            <person name="Muto M."/>
            <person name="Sunaga Y."/>
            <person name="Tanaka M."/>
            <person name="Yoshino T."/>
            <person name="Taniguchi T."/>
            <person name="Fukuda Y."/>
            <person name="Nemoto M."/>
            <person name="Matsumoto M."/>
            <person name="Wong P.S."/>
            <person name="Aburatani S."/>
            <person name="Fujibuchi W."/>
        </authorList>
    </citation>
    <scope>NUCLEOTIDE SEQUENCE [LARGE SCALE GENOMIC DNA]</scope>
    <source>
        <strain evidence="2 3">JPCC DA0580</strain>
    </source>
</reference>
<protein>
    <submittedName>
        <fullName evidence="2">Uncharacterized protein</fullName>
    </submittedName>
</protein>
<sequence>MSFLGHYDAMLDSIASDDDEDVRHIIPPDDEASESSLGMTIVSSAPSYEEEIVFEWPSSAMQQSEHIPMSLSTQESMSLTMHSSWVLATHPHDIVPDDENSNGNHSELSFQPSSVPSSDCEDHLWTSSSSSSSSSSTTSMIPSARDVDDDWEHIHRVCHDEQGVYLQTSNTTLVKAPWSNWYQTLSSEDDWDELKSRVQEILHALDDLESYTAEELLALWIEQEEELFWNSKPPAADEGLSVRRGEAVAVAAAVASFGVLMLRRS</sequence>
<organism evidence="2 3">
    <name type="scientific">Fistulifera solaris</name>
    <name type="common">Oleaginous diatom</name>
    <dbReference type="NCBI Taxonomy" id="1519565"/>
    <lineage>
        <taxon>Eukaryota</taxon>
        <taxon>Sar</taxon>
        <taxon>Stramenopiles</taxon>
        <taxon>Ochrophyta</taxon>
        <taxon>Bacillariophyta</taxon>
        <taxon>Bacillariophyceae</taxon>
        <taxon>Bacillariophycidae</taxon>
        <taxon>Naviculales</taxon>
        <taxon>Naviculaceae</taxon>
        <taxon>Fistulifera</taxon>
    </lineage>
</organism>
<evidence type="ECO:0000256" key="1">
    <source>
        <dbReference type="SAM" id="MobiDB-lite"/>
    </source>
</evidence>
<evidence type="ECO:0000313" key="3">
    <source>
        <dbReference type="Proteomes" id="UP000198406"/>
    </source>
</evidence>
<dbReference type="Proteomes" id="UP000198406">
    <property type="component" value="Unassembled WGS sequence"/>
</dbReference>
<dbReference type="EMBL" id="BDSP01000026">
    <property type="protein sequence ID" value="GAX10847.1"/>
    <property type="molecule type" value="Genomic_DNA"/>
</dbReference>
<feature type="compositionally biased region" description="Low complexity" evidence="1">
    <location>
        <begin position="126"/>
        <end position="139"/>
    </location>
</feature>
<dbReference type="InParanoid" id="A0A1Z5JA36"/>
<proteinExistence type="predicted"/>
<name>A0A1Z5JA36_FISSO</name>
<comment type="caution">
    <text evidence="2">The sequence shown here is derived from an EMBL/GenBank/DDBJ whole genome shotgun (WGS) entry which is preliminary data.</text>
</comment>
<evidence type="ECO:0000313" key="2">
    <source>
        <dbReference type="EMBL" id="GAX10847.1"/>
    </source>
</evidence>